<keyword evidence="3" id="KW-1185">Reference proteome</keyword>
<dbReference type="InterPro" id="IPR000073">
    <property type="entry name" value="AB_hydrolase_1"/>
</dbReference>
<evidence type="ECO:0000313" key="3">
    <source>
        <dbReference type="Proteomes" id="UP000193240"/>
    </source>
</evidence>
<gene>
    <name evidence="2" type="ORF">B5807_07320</name>
</gene>
<dbReference type="AlphaFoldDB" id="A0A1Y2LUN8"/>
<name>A0A1Y2LUN8_EPING</name>
<organism evidence="2 3">
    <name type="scientific">Epicoccum nigrum</name>
    <name type="common">Soil fungus</name>
    <name type="synonym">Epicoccum purpurascens</name>
    <dbReference type="NCBI Taxonomy" id="105696"/>
    <lineage>
        <taxon>Eukaryota</taxon>
        <taxon>Fungi</taxon>
        <taxon>Dikarya</taxon>
        <taxon>Ascomycota</taxon>
        <taxon>Pezizomycotina</taxon>
        <taxon>Dothideomycetes</taxon>
        <taxon>Pleosporomycetidae</taxon>
        <taxon>Pleosporales</taxon>
        <taxon>Pleosporineae</taxon>
        <taxon>Didymellaceae</taxon>
        <taxon>Epicoccum</taxon>
    </lineage>
</organism>
<dbReference type="Proteomes" id="UP000193240">
    <property type="component" value="Unassembled WGS sequence"/>
</dbReference>
<dbReference type="OMA" id="GIDMIER"/>
<sequence length="265" mass="28403">MYPKEPTIVLVPGSFCHSSLYITTLQPLIASGHKIHILDPPCFHTKKPGPAPTMSDDASFIAAFVAQLADAGERIVLAAHSYGGMPSSQSIKGLSLSAREQNGKHGGVVRLAFVTAVVPKQGGTLPETLGGGVPVPVGVDEDGWLSHTDSAASAAACFSSLPVEQGLREVEKGFGVHSSGAFAEALEYPGYKDVPVSWFFCEEDRCVVPEVQETAIKDIEASWRGTEREGMKVDITRVRCDHVPTVSAQKELREWFEGLISKETV</sequence>
<dbReference type="PANTHER" id="PTHR37017:SF13">
    <property type="entry name" value="AB HYDROLASE-1 DOMAIN-CONTAINING PROTEIN"/>
    <property type="match status" value="1"/>
</dbReference>
<dbReference type="SUPFAM" id="SSF53474">
    <property type="entry name" value="alpha/beta-Hydrolases"/>
    <property type="match status" value="1"/>
</dbReference>
<dbReference type="STRING" id="105696.A0A1Y2LUN8"/>
<dbReference type="PANTHER" id="PTHR37017">
    <property type="entry name" value="AB HYDROLASE-1 DOMAIN-CONTAINING PROTEIN-RELATED"/>
    <property type="match status" value="1"/>
</dbReference>
<dbReference type="InterPro" id="IPR052897">
    <property type="entry name" value="Sec-Metab_Biosynth_Hydrolase"/>
</dbReference>
<proteinExistence type="predicted"/>
<dbReference type="Gene3D" id="3.40.50.1820">
    <property type="entry name" value="alpha/beta hydrolase"/>
    <property type="match status" value="1"/>
</dbReference>
<evidence type="ECO:0000259" key="1">
    <source>
        <dbReference type="Pfam" id="PF12697"/>
    </source>
</evidence>
<feature type="domain" description="AB hydrolase-1" evidence="1">
    <location>
        <begin position="8"/>
        <end position="252"/>
    </location>
</feature>
<reference evidence="2 3" key="1">
    <citation type="journal article" date="2017" name="Genome Announc.">
        <title>Genome sequence of the saprophytic ascomycete Epicoccum nigrum ICMP 19927 strain isolated from New Zealand.</title>
        <authorList>
            <person name="Fokin M."/>
            <person name="Fleetwood D."/>
            <person name="Weir B.S."/>
            <person name="Villas-Boas S.G."/>
        </authorList>
    </citation>
    <scope>NUCLEOTIDE SEQUENCE [LARGE SCALE GENOMIC DNA]</scope>
    <source>
        <strain evidence="2 3">ICMP 19927</strain>
    </source>
</reference>
<dbReference type="InParanoid" id="A0A1Y2LUN8"/>
<dbReference type="InterPro" id="IPR029058">
    <property type="entry name" value="AB_hydrolase_fold"/>
</dbReference>
<dbReference type="EMBL" id="KZ107848">
    <property type="protein sequence ID" value="OSS47342.1"/>
    <property type="molecule type" value="Genomic_DNA"/>
</dbReference>
<protein>
    <recommendedName>
        <fullName evidence="1">AB hydrolase-1 domain-containing protein</fullName>
    </recommendedName>
</protein>
<evidence type="ECO:0000313" key="2">
    <source>
        <dbReference type="EMBL" id="OSS47342.1"/>
    </source>
</evidence>
<accession>A0A1Y2LUN8</accession>
<dbReference type="Pfam" id="PF12697">
    <property type="entry name" value="Abhydrolase_6"/>
    <property type="match status" value="1"/>
</dbReference>